<evidence type="ECO:0000256" key="2">
    <source>
        <dbReference type="SAM" id="MobiDB-lite"/>
    </source>
</evidence>
<dbReference type="STRING" id="706587.Desti_2194"/>
<dbReference type="GO" id="GO:0003677">
    <property type="term" value="F:DNA binding"/>
    <property type="evidence" value="ECO:0007669"/>
    <property type="project" value="InterPro"/>
</dbReference>
<evidence type="ECO:0000313" key="5">
    <source>
        <dbReference type="Proteomes" id="UP000006055"/>
    </source>
</evidence>
<dbReference type="AlphaFoldDB" id="I4C5P7"/>
<keyword evidence="1" id="KW-0378">Hydrolase</keyword>
<sequence>MESAGAIVTTEIKRLESIVSPDVSLVSQSHARDIITNHHNYRFPDIFEKYFPDCSKNQTCPKCGVEGYQINETQGICANEDCKESLDVMDLRMMRHNLTERTCTKTDIYALYAAEIGFCVERRPLTLEQRTYTKALLSSILRYLRLGWSLFLCWWIVPEETEKGIQYVCACSKWKRKSANTKCSQGKHPLGSLYPEGFKDATKSRVELFQHVSKNPMANLAVATGSVSGIWVLDVDLSKGEAIGQESLDKLIQQYGELPDTVEGITGSSGRHLLFKWPKGKVIKCSSNQVAPKLDVRAEGGYIVTAPSLHESGSAYRWKEGHAPGEIEIAEAPNWLIDLCVQAGEKQERESQKEPKREKQNHAHSSRHDSDPRLETLKKLDPYRVITACGKQAYGKKTSVRDEKDPSVQINDDWSPPAFYDHGTKETFDIIGFVERSLGLSFIEACNFLCDLEGLPRFQFGSKDYQRKQEGSFYNEGGVKREPNKVHIFPDYETACLFADVCSTALIGGYGAATGKERLPGSMGDDSREVFIFTDAANDIQVKGSQKLANGICRCNKELKLVDLSPFLGGISLQSYCAKHDLDHVKTLLRGVSQKTELFEPPILQTNTGHLIQVSNYADLAKKVFPKINWIVPRIIMESNLILFAAPPKGGKSLFCTNVSLAVSSGGLALGELQCIQGKTLYLALEDSERRLQARLITMNEGKPLPADALYTRDWPAFPEGIEMLQRWLDKNQDCRLVIIDTIQKLKPLSDKSRSEYANDYALLGPLHRLALDRNLAIIAVHHTRKQQAGNDSDPFERPLGSQAQMGVCDSTIILERSFGTNEGTLYIKGRDIEESTFTLEFDAATLNWRYVGIASDVKLSKESKEILEILRKAKGVPLSARDFAEKLDVSRRTIQKRLERLVDREEIVKAAGQEGKYLLSPDERFKCPF</sequence>
<accession>I4C5P7</accession>
<reference evidence="5" key="1">
    <citation type="submission" date="2012-06" db="EMBL/GenBank/DDBJ databases">
        <title>Complete sequence of chromosome of Desulfomonile tiedjei DSM 6799.</title>
        <authorList>
            <person name="Lucas S."/>
            <person name="Copeland A."/>
            <person name="Lapidus A."/>
            <person name="Glavina del Rio T."/>
            <person name="Dalin E."/>
            <person name="Tice H."/>
            <person name="Bruce D."/>
            <person name="Goodwin L."/>
            <person name="Pitluck S."/>
            <person name="Peters L."/>
            <person name="Ovchinnikova G."/>
            <person name="Zeytun A."/>
            <person name="Lu M."/>
            <person name="Kyrpides N."/>
            <person name="Mavromatis K."/>
            <person name="Ivanova N."/>
            <person name="Brettin T."/>
            <person name="Detter J.C."/>
            <person name="Han C."/>
            <person name="Larimer F."/>
            <person name="Land M."/>
            <person name="Hauser L."/>
            <person name="Markowitz V."/>
            <person name="Cheng J.-F."/>
            <person name="Hugenholtz P."/>
            <person name="Woyke T."/>
            <person name="Wu D."/>
            <person name="Spring S."/>
            <person name="Schroeder M."/>
            <person name="Brambilla E."/>
            <person name="Klenk H.-P."/>
            <person name="Eisen J.A."/>
        </authorList>
    </citation>
    <scope>NUCLEOTIDE SEQUENCE [LARGE SCALE GENOMIC DNA]</scope>
    <source>
        <strain evidence="5">ATCC 49306 / DSM 6799 / DCB-1</strain>
    </source>
</reference>
<feature type="region of interest" description="Disordered" evidence="2">
    <location>
        <begin position="346"/>
        <end position="374"/>
    </location>
</feature>
<dbReference type="SUPFAM" id="SSF56747">
    <property type="entry name" value="Prim-pol domain"/>
    <property type="match status" value="1"/>
</dbReference>
<dbReference type="InterPro" id="IPR051620">
    <property type="entry name" value="ORF904-like_C"/>
</dbReference>
<dbReference type="eggNOG" id="COG3598">
    <property type="taxonomic scope" value="Bacteria"/>
</dbReference>
<dbReference type="HOGENOM" id="CLU_314437_0_0_7"/>
<dbReference type="Pfam" id="PF08279">
    <property type="entry name" value="HTH_11"/>
    <property type="match status" value="1"/>
</dbReference>
<dbReference type="PANTHER" id="PTHR35372">
    <property type="entry name" value="ATP BINDING PROTEIN-RELATED"/>
    <property type="match status" value="1"/>
</dbReference>
<dbReference type="InterPro" id="IPR036977">
    <property type="entry name" value="DNA_primase_Znf_CHC2"/>
</dbReference>
<dbReference type="Gene3D" id="3.40.50.300">
    <property type="entry name" value="P-loop containing nucleotide triphosphate hydrolases"/>
    <property type="match status" value="1"/>
</dbReference>
<dbReference type="InterPro" id="IPR036390">
    <property type="entry name" value="WH_DNA-bd_sf"/>
</dbReference>
<dbReference type="CDD" id="cd00093">
    <property type="entry name" value="HTH_XRE"/>
    <property type="match status" value="1"/>
</dbReference>
<gene>
    <name evidence="4" type="ordered locus">Desti_2194</name>
</gene>
<dbReference type="CDD" id="cd04859">
    <property type="entry name" value="Prim_Pol"/>
    <property type="match status" value="1"/>
</dbReference>
<evidence type="ECO:0000256" key="1">
    <source>
        <dbReference type="ARBA" id="ARBA00022801"/>
    </source>
</evidence>
<dbReference type="Gene3D" id="3.90.580.10">
    <property type="entry name" value="Zinc finger, CHC2-type domain"/>
    <property type="match status" value="1"/>
</dbReference>
<dbReference type="Pfam" id="PF13481">
    <property type="entry name" value="AAA_25"/>
    <property type="match status" value="1"/>
</dbReference>
<dbReference type="SUPFAM" id="SSF57783">
    <property type="entry name" value="Zinc beta-ribbon"/>
    <property type="match status" value="1"/>
</dbReference>
<dbReference type="InterPro" id="IPR013196">
    <property type="entry name" value="HTH_11"/>
</dbReference>
<dbReference type="OrthoDB" id="5959484at2"/>
<dbReference type="eggNOG" id="COG3711">
    <property type="taxonomic scope" value="Bacteria"/>
</dbReference>
<dbReference type="GO" id="GO:0016787">
    <property type="term" value="F:hydrolase activity"/>
    <property type="evidence" value="ECO:0007669"/>
    <property type="project" value="UniProtKB-KW"/>
</dbReference>
<dbReference type="InterPro" id="IPR036388">
    <property type="entry name" value="WH-like_DNA-bd_sf"/>
</dbReference>
<dbReference type="Proteomes" id="UP000006055">
    <property type="component" value="Chromosome"/>
</dbReference>
<dbReference type="PANTHER" id="PTHR35372:SF2">
    <property type="entry name" value="SF3 HELICASE DOMAIN-CONTAINING PROTEIN"/>
    <property type="match status" value="1"/>
</dbReference>
<feature type="domain" description="DNA primase/polymerase bifunctional N-terminal" evidence="3">
    <location>
        <begin position="140"/>
        <end position="336"/>
    </location>
</feature>
<dbReference type="EMBL" id="CP003360">
    <property type="protein sequence ID" value="AFM24888.1"/>
    <property type="molecule type" value="Genomic_DNA"/>
</dbReference>
<dbReference type="Pfam" id="PF09250">
    <property type="entry name" value="Prim-Pol"/>
    <property type="match status" value="1"/>
</dbReference>
<dbReference type="SUPFAM" id="SSF46785">
    <property type="entry name" value="Winged helix' DNA-binding domain"/>
    <property type="match status" value="1"/>
</dbReference>
<evidence type="ECO:0000259" key="3">
    <source>
        <dbReference type="SMART" id="SM00943"/>
    </source>
</evidence>
<dbReference type="InterPro" id="IPR027417">
    <property type="entry name" value="P-loop_NTPase"/>
</dbReference>
<proteinExistence type="predicted"/>
<dbReference type="KEGG" id="dti:Desti_2194"/>
<dbReference type="Gene3D" id="1.10.10.10">
    <property type="entry name" value="Winged helix-like DNA-binding domain superfamily/Winged helix DNA-binding domain"/>
    <property type="match status" value="1"/>
</dbReference>
<evidence type="ECO:0000313" key="4">
    <source>
        <dbReference type="EMBL" id="AFM24888.1"/>
    </source>
</evidence>
<keyword evidence="5" id="KW-1185">Reference proteome</keyword>
<dbReference type="InterPro" id="IPR001387">
    <property type="entry name" value="Cro/C1-type_HTH"/>
</dbReference>
<dbReference type="InterPro" id="IPR015330">
    <property type="entry name" value="DNA_primase/pol_bifunc_N"/>
</dbReference>
<organism evidence="4 5">
    <name type="scientific">Desulfomonile tiedjei (strain ATCC 49306 / DSM 6799 / DCB-1)</name>
    <dbReference type="NCBI Taxonomy" id="706587"/>
    <lineage>
        <taxon>Bacteria</taxon>
        <taxon>Pseudomonadati</taxon>
        <taxon>Thermodesulfobacteriota</taxon>
        <taxon>Desulfomonilia</taxon>
        <taxon>Desulfomonilales</taxon>
        <taxon>Desulfomonilaceae</taxon>
        <taxon>Desulfomonile</taxon>
    </lineage>
</organism>
<dbReference type="SUPFAM" id="SSF52540">
    <property type="entry name" value="P-loop containing nucleoside triphosphate hydrolases"/>
    <property type="match status" value="1"/>
</dbReference>
<dbReference type="SMART" id="SM00943">
    <property type="entry name" value="Prim-Pol"/>
    <property type="match status" value="1"/>
</dbReference>
<protein>
    <submittedName>
        <fullName evidence="4">Bifunctional DNA primase/polymerase famiily protein,HTH domain-containing protein</fullName>
    </submittedName>
</protein>
<name>I4C5P7_DESTA</name>
<dbReference type="GO" id="GO:0006260">
    <property type="term" value="P:DNA replication"/>
    <property type="evidence" value="ECO:0007669"/>
    <property type="project" value="InterPro"/>
</dbReference>
<dbReference type="GO" id="GO:0008270">
    <property type="term" value="F:zinc ion binding"/>
    <property type="evidence" value="ECO:0007669"/>
    <property type="project" value="InterPro"/>
</dbReference>
<dbReference type="RefSeq" id="WP_014810031.1">
    <property type="nucleotide sequence ID" value="NC_018025.1"/>
</dbReference>